<dbReference type="GO" id="GO:0005634">
    <property type="term" value="C:nucleus"/>
    <property type="evidence" value="ECO:0007669"/>
    <property type="project" value="UniProtKB-SubCell"/>
</dbReference>
<evidence type="ECO:0000256" key="4">
    <source>
        <dbReference type="ARBA" id="ARBA00022679"/>
    </source>
</evidence>
<feature type="compositionally biased region" description="Polar residues" evidence="11">
    <location>
        <begin position="32"/>
        <end position="41"/>
    </location>
</feature>
<reference evidence="13" key="1">
    <citation type="submission" date="2024-03" db="EMBL/GenBank/DDBJ databases">
        <title>WGS assembly of Saponaria officinalis var. Norfolk2.</title>
        <authorList>
            <person name="Jenkins J."/>
            <person name="Shu S."/>
            <person name="Grimwood J."/>
            <person name="Barry K."/>
            <person name="Goodstein D."/>
            <person name="Schmutz J."/>
            <person name="Leebens-Mack J."/>
            <person name="Osbourn A."/>
        </authorList>
    </citation>
    <scope>NUCLEOTIDE SEQUENCE [LARGE SCALE GENOMIC DNA]</scope>
    <source>
        <strain evidence="13">JIC</strain>
    </source>
</reference>
<keyword evidence="4" id="KW-0808">Transferase</keyword>
<accession>A0AAW1HEE8</accession>
<evidence type="ECO:0000256" key="6">
    <source>
        <dbReference type="ARBA" id="ARBA00022771"/>
    </source>
</evidence>
<dbReference type="AlphaFoldDB" id="A0AAW1HEE8"/>
<keyword evidence="7" id="KW-0833">Ubl conjugation pathway</keyword>
<dbReference type="GO" id="GO:0008270">
    <property type="term" value="F:zinc ion binding"/>
    <property type="evidence" value="ECO:0007669"/>
    <property type="project" value="UniProtKB-KW"/>
</dbReference>
<evidence type="ECO:0000259" key="12">
    <source>
        <dbReference type="PROSITE" id="PS51044"/>
    </source>
</evidence>
<protein>
    <recommendedName>
        <fullName evidence="12">SP-RING-type domain-containing protein</fullName>
    </recommendedName>
</protein>
<evidence type="ECO:0000256" key="8">
    <source>
        <dbReference type="ARBA" id="ARBA00022833"/>
    </source>
</evidence>
<comment type="similarity">
    <text evidence="3">Belongs to the NSE2 family.</text>
</comment>
<feature type="region of interest" description="Disordered" evidence="11">
    <location>
        <begin position="24"/>
        <end position="63"/>
    </location>
</feature>
<dbReference type="Proteomes" id="UP001443914">
    <property type="component" value="Unassembled WGS sequence"/>
</dbReference>
<dbReference type="InterPro" id="IPR026846">
    <property type="entry name" value="Nse2(Mms21)"/>
</dbReference>
<dbReference type="GO" id="GO:0000724">
    <property type="term" value="P:double-strand break repair via homologous recombination"/>
    <property type="evidence" value="ECO:0007669"/>
    <property type="project" value="InterPro"/>
</dbReference>
<dbReference type="GO" id="GO:0016925">
    <property type="term" value="P:protein sumoylation"/>
    <property type="evidence" value="ECO:0007669"/>
    <property type="project" value="TreeGrafter"/>
</dbReference>
<evidence type="ECO:0000256" key="1">
    <source>
        <dbReference type="ARBA" id="ARBA00004123"/>
    </source>
</evidence>
<dbReference type="PANTHER" id="PTHR21330">
    <property type="entry name" value="E3 SUMO-PROTEIN LIGASE NSE2"/>
    <property type="match status" value="1"/>
</dbReference>
<dbReference type="SUPFAM" id="SSF57850">
    <property type="entry name" value="RING/U-box"/>
    <property type="match status" value="1"/>
</dbReference>
<keyword evidence="9" id="KW-0539">Nucleus</keyword>
<evidence type="ECO:0000256" key="2">
    <source>
        <dbReference type="ARBA" id="ARBA00004718"/>
    </source>
</evidence>
<dbReference type="CDD" id="cd16651">
    <property type="entry name" value="SPL-RING_NSE2"/>
    <property type="match status" value="1"/>
</dbReference>
<keyword evidence="6 10" id="KW-0863">Zinc-finger</keyword>
<name>A0AAW1HEE8_SAPOF</name>
<proteinExistence type="inferred from homology"/>
<comment type="subcellular location">
    <subcellularLocation>
        <location evidence="1">Nucleus</location>
    </subcellularLocation>
</comment>
<dbReference type="InterPro" id="IPR013083">
    <property type="entry name" value="Znf_RING/FYVE/PHD"/>
</dbReference>
<evidence type="ECO:0000256" key="3">
    <source>
        <dbReference type="ARBA" id="ARBA00008212"/>
    </source>
</evidence>
<dbReference type="PANTHER" id="PTHR21330:SF1">
    <property type="entry name" value="E3 SUMO-PROTEIN LIGASE NSE2"/>
    <property type="match status" value="1"/>
</dbReference>
<dbReference type="GO" id="GO:0061665">
    <property type="term" value="F:SUMO ligase activity"/>
    <property type="evidence" value="ECO:0007669"/>
    <property type="project" value="TreeGrafter"/>
</dbReference>
<evidence type="ECO:0000256" key="5">
    <source>
        <dbReference type="ARBA" id="ARBA00022723"/>
    </source>
</evidence>
<keyword evidence="8" id="KW-0862">Zinc</keyword>
<sequence length="312" mass="35046">MLKIYHNSKTPAQFYTGIKLVSHKPPAKKFPQNKSAENQNPKKFKKSRQRREKRGTKMAASTSVARAGDAVTKIRTAANTLSTDNQPLLVEIRKTINTLQDVAVEMEKLNRTQEVKELEDAVLELLHANEECESFSSVMQSVGDNYQPGTELKDFKKVIDEEKSKLQGASAANLQKDPFLRRFQEAVWNVHHAGQPMPGEEQEDIVMTTTQIGLLNTVCPITGKSVTDLSEPVRSMDCKHVYEKEAILLHLRKNTKSNNCPVAGCPKALRANRVVCDALLLVDIEEMRTQNKQTDMPGVFEDFTTFSDDDSQ</sequence>
<feature type="compositionally biased region" description="Basic residues" evidence="11">
    <location>
        <begin position="42"/>
        <end position="56"/>
    </location>
</feature>
<dbReference type="Pfam" id="PF11789">
    <property type="entry name" value="zf-Nse"/>
    <property type="match status" value="1"/>
</dbReference>
<evidence type="ECO:0000256" key="7">
    <source>
        <dbReference type="ARBA" id="ARBA00022786"/>
    </source>
</evidence>
<keyword evidence="14" id="KW-1185">Reference proteome</keyword>
<keyword evidence="5" id="KW-0479">Metal-binding</keyword>
<gene>
    <name evidence="13" type="ORF">RND81_12G234700</name>
</gene>
<evidence type="ECO:0000313" key="13">
    <source>
        <dbReference type="EMBL" id="KAK9674468.1"/>
    </source>
</evidence>
<comment type="caution">
    <text evidence="13">The sequence shown here is derived from an EMBL/GenBank/DDBJ whole genome shotgun (WGS) entry which is preliminary data.</text>
</comment>
<evidence type="ECO:0000313" key="14">
    <source>
        <dbReference type="Proteomes" id="UP001443914"/>
    </source>
</evidence>
<dbReference type="PROSITE" id="PS51044">
    <property type="entry name" value="ZF_SP_RING"/>
    <property type="match status" value="1"/>
</dbReference>
<evidence type="ECO:0000256" key="11">
    <source>
        <dbReference type="SAM" id="MobiDB-lite"/>
    </source>
</evidence>
<comment type="pathway">
    <text evidence="2">Protein modification; protein sumoylation.</text>
</comment>
<dbReference type="Gene3D" id="3.30.40.10">
    <property type="entry name" value="Zinc/RING finger domain, C3HC4 (zinc finger)"/>
    <property type="match status" value="1"/>
</dbReference>
<feature type="domain" description="SP-RING-type" evidence="12">
    <location>
        <begin position="201"/>
        <end position="295"/>
    </location>
</feature>
<dbReference type="GO" id="GO:0030915">
    <property type="term" value="C:Smc5-Smc6 complex"/>
    <property type="evidence" value="ECO:0007669"/>
    <property type="project" value="InterPro"/>
</dbReference>
<dbReference type="InterPro" id="IPR004181">
    <property type="entry name" value="Znf_MIZ"/>
</dbReference>
<evidence type="ECO:0000256" key="9">
    <source>
        <dbReference type="ARBA" id="ARBA00023242"/>
    </source>
</evidence>
<organism evidence="13 14">
    <name type="scientific">Saponaria officinalis</name>
    <name type="common">Common soapwort</name>
    <name type="synonym">Lychnis saponaria</name>
    <dbReference type="NCBI Taxonomy" id="3572"/>
    <lineage>
        <taxon>Eukaryota</taxon>
        <taxon>Viridiplantae</taxon>
        <taxon>Streptophyta</taxon>
        <taxon>Embryophyta</taxon>
        <taxon>Tracheophyta</taxon>
        <taxon>Spermatophyta</taxon>
        <taxon>Magnoliopsida</taxon>
        <taxon>eudicotyledons</taxon>
        <taxon>Gunneridae</taxon>
        <taxon>Pentapetalae</taxon>
        <taxon>Caryophyllales</taxon>
        <taxon>Caryophyllaceae</taxon>
        <taxon>Caryophylleae</taxon>
        <taxon>Saponaria</taxon>
    </lineage>
</organism>
<dbReference type="EMBL" id="JBDFQZ010000012">
    <property type="protein sequence ID" value="KAK9674468.1"/>
    <property type="molecule type" value="Genomic_DNA"/>
</dbReference>
<evidence type="ECO:0000256" key="10">
    <source>
        <dbReference type="PROSITE-ProRule" id="PRU00452"/>
    </source>
</evidence>